<organism evidence="1 2">
    <name type="scientific">Yersinia phage phiR8-01</name>
    <dbReference type="NCBI Taxonomy" id="1206556"/>
    <lineage>
        <taxon>Viruses</taxon>
        <taxon>Duplodnaviria</taxon>
        <taxon>Heunggongvirae</taxon>
        <taxon>Uroviricota</taxon>
        <taxon>Caudoviricetes</taxon>
        <taxon>Autographivirales</taxon>
        <taxon>Autonotataviridae</taxon>
        <taxon>Melnykvirinae</taxon>
        <taxon>Pienvirus</taxon>
        <taxon>Pienvirus R801</taxon>
    </lineage>
</organism>
<sequence>MNKNKRKANKLAIIEGSRRYTIVANCGPVEHYFPMGTVVRRTMTPGEPNEFIEVHKRPNRYPLVQYLQANHYI</sequence>
<name>I7LGW5_9CAUD</name>
<dbReference type="KEGG" id="vg:54990838"/>
<accession>I7LGW5</accession>
<dbReference type="GeneID" id="54990838"/>
<proteinExistence type="predicted"/>
<evidence type="ECO:0000313" key="1">
    <source>
        <dbReference type="EMBL" id="CCI88389.2"/>
    </source>
</evidence>
<dbReference type="Proteomes" id="UP000002907">
    <property type="component" value="Segment"/>
</dbReference>
<reference evidence="1" key="1">
    <citation type="submission" date="2012-06" db="EMBL/GenBank/DDBJ databases">
        <title>Genomic characterization of five bacteriophages specific for Yersinia species.</title>
        <authorList>
            <person name="Skurnik M."/>
            <person name="Nawaz A."/>
            <person name="Happonen L."/>
            <person name="Butcher S."/>
            <person name="Mattinen L."/>
        </authorList>
    </citation>
    <scope>NUCLEOTIDE SEQUENCE [LARGE SCALE GENOMIC DNA]</scope>
</reference>
<evidence type="ECO:0000313" key="2">
    <source>
        <dbReference type="Proteomes" id="UP000002907"/>
    </source>
</evidence>
<dbReference type="EMBL" id="HE956707">
    <property type="protein sequence ID" value="CCI88389.2"/>
    <property type="molecule type" value="Genomic_DNA"/>
</dbReference>
<protein>
    <submittedName>
        <fullName evidence="1">Uncharacterized protein</fullName>
    </submittedName>
</protein>
<gene>
    <name evidence="1" type="primary">g008</name>
    <name evidence="1" type="ORF">BN110_019</name>
</gene>
<keyword evidence="2" id="KW-1185">Reference proteome</keyword>
<dbReference type="RefSeq" id="YP_009800342.1">
    <property type="nucleotide sequence ID" value="NC_047951.1"/>
</dbReference>